<dbReference type="PANTHER" id="PTHR10797">
    <property type="entry name" value="CCR4-NOT TRANSCRIPTION COMPLEX SUBUNIT"/>
    <property type="match status" value="1"/>
</dbReference>
<dbReference type="Gene3D" id="3.30.420.10">
    <property type="entry name" value="Ribonuclease H-like superfamily/Ribonuclease H"/>
    <property type="match status" value="1"/>
</dbReference>
<comment type="function">
    <text evidence="17">Ubiquitous transcription factor required for a diverse set of processes. It is a component of the CCR4 complex involved in the control of gene expression.</text>
</comment>
<evidence type="ECO:0000256" key="4">
    <source>
        <dbReference type="ARBA" id="ARBA00004496"/>
    </source>
</evidence>
<evidence type="ECO:0000256" key="2">
    <source>
        <dbReference type="ARBA" id="ARBA00001968"/>
    </source>
</evidence>
<dbReference type="InterPro" id="IPR012337">
    <property type="entry name" value="RNaseH-like_sf"/>
</dbReference>
<dbReference type="AlphaFoldDB" id="A0AAD8QNQ7"/>
<keyword evidence="12" id="KW-0269">Exonuclease</keyword>
<comment type="cofactor">
    <cofactor evidence="2">
        <name>a divalent metal cation</name>
        <dbReference type="ChEBI" id="CHEBI:60240"/>
    </cofactor>
</comment>
<keyword evidence="11" id="KW-0378">Hydrolase</keyword>
<keyword evidence="14" id="KW-0805">Transcription regulation</keyword>
<evidence type="ECO:0000256" key="3">
    <source>
        <dbReference type="ARBA" id="ARBA00004123"/>
    </source>
</evidence>
<keyword evidence="13" id="KW-0694">RNA-binding</keyword>
<proteinExistence type="inferred from homology"/>
<evidence type="ECO:0000256" key="7">
    <source>
        <dbReference type="ARBA" id="ARBA00012161"/>
    </source>
</evidence>
<sequence length="311" mass="34072">MFPICPPPPPSFHGRVHPSAPSFHVRVHPPAPFSQAVQVPPPHADVPVQPVWAWNFDQQSTILRSFAADARFVAVNVQYPGVVYLPGKDHNALTAEQRYALLKANVDALKPLQVGIAVRDRHGMSRAWEFNLREFSRLADPHDENSIAYLAGRGLDVDKLAQHGVDALSLGAILVSSGLIGPESGLSWITYTGAYHVAYLLKIVTGGDPLPPDMDKFVGAVRQFLGEQVYDVARMAADCPALPVGLERISAYLGLHRHRASPWLAGAAGLRALLVFRKLEQGQFEGNVERYKGLLQGMYPSTFHRTRGLQG</sequence>
<dbReference type="GO" id="GO:0004535">
    <property type="term" value="F:poly(A)-specific ribonuclease activity"/>
    <property type="evidence" value="ECO:0007669"/>
    <property type="project" value="UniProtKB-EC"/>
</dbReference>
<keyword evidence="10" id="KW-0479">Metal-binding</keyword>
<evidence type="ECO:0000256" key="14">
    <source>
        <dbReference type="ARBA" id="ARBA00023015"/>
    </source>
</evidence>
<dbReference type="InterPro" id="IPR036397">
    <property type="entry name" value="RNaseH_sf"/>
</dbReference>
<name>A0AAD8QNQ7_LOLMU</name>
<dbReference type="EC" id="3.1.13.4" evidence="7"/>
<dbReference type="Pfam" id="PF04857">
    <property type="entry name" value="CAF1"/>
    <property type="match status" value="1"/>
</dbReference>
<accession>A0AAD8QNQ7</accession>
<keyword evidence="15" id="KW-0804">Transcription</keyword>
<evidence type="ECO:0000256" key="13">
    <source>
        <dbReference type="ARBA" id="ARBA00022884"/>
    </source>
</evidence>
<dbReference type="GO" id="GO:0046872">
    <property type="term" value="F:metal ion binding"/>
    <property type="evidence" value="ECO:0007669"/>
    <property type="project" value="UniProtKB-KW"/>
</dbReference>
<reference evidence="18" key="1">
    <citation type="submission" date="2023-07" db="EMBL/GenBank/DDBJ databases">
        <title>A chromosome-level genome assembly of Lolium multiflorum.</title>
        <authorList>
            <person name="Chen Y."/>
            <person name="Copetti D."/>
            <person name="Kolliker R."/>
            <person name="Studer B."/>
        </authorList>
    </citation>
    <scope>NUCLEOTIDE SEQUENCE</scope>
    <source>
        <strain evidence="18">02402/16</strain>
        <tissue evidence="18">Leaf</tissue>
    </source>
</reference>
<keyword evidence="8" id="KW-0963">Cytoplasm</keyword>
<evidence type="ECO:0000256" key="12">
    <source>
        <dbReference type="ARBA" id="ARBA00022839"/>
    </source>
</evidence>
<dbReference type="GO" id="GO:0030014">
    <property type="term" value="C:CCR4-NOT complex"/>
    <property type="evidence" value="ECO:0007669"/>
    <property type="project" value="InterPro"/>
</dbReference>
<dbReference type="SUPFAM" id="SSF53098">
    <property type="entry name" value="Ribonuclease H-like"/>
    <property type="match status" value="1"/>
</dbReference>
<evidence type="ECO:0000256" key="9">
    <source>
        <dbReference type="ARBA" id="ARBA00022722"/>
    </source>
</evidence>
<protein>
    <recommendedName>
        <fullName evidence="7">poly(A)-specific ribonuclease</fullName>
        <ecNumber evidence="7">3.1.13.4</ecNumber>
    </recommendedName>
</protein>
<keyword evidence="16" id="KW-0539">Nucleus</keyword>
<dbReference type="GO" id="GO:0003723">
    <property type="term" value="F:RNA binding"/>
    <property type="evidence" value="ECO:0007669"/>
    <property type="project" value="UniProtKB-KW"/>
</dbReference>
<evidence type="ECO:0000256" key="16">
    <source>
        <dbReference type="ARBA" id="ARBA00023242"/>
    </source>
</evidence>
<comment type="caution">
    <text evidence="18">The sequence shown here is derived from an EMBL/GenBank/DDBJ whole genome shotgun (WGS) entry which is preliminary data.</text>
</comment>
<evidence type="ECO:0000256" key="10">
    <source>
        <dbReference type="ARBA" id="ARBA00022723"/>
    </source>
</evidence>
<evidence type="ECO:0000256" key="5">
    <source>
        <dbReference type="ARBA" id="ARBA00008372"/>
    </source>
</evidence>
<dbReference type="GO" id="GO:0005737">
    <property type="term" value="C:cytoplasm"/>
    <property type="evidence" value="ECO:0007669"/>
    <property type="project" value="UniProtKB-SubCell"/>
</dbReference>
<comment type="subcellular location">
    <subcellularLocation>
        <location evidence="4">Cytoplasm</location>
    </subcellularLocation>
    <subcellularLocation>
        <location evidence="3">Nucleus</location>
    </subcellularLocation>
</comment>
<evidence type="ECO:0000256" key="15">
    <source>
        <dbReference type="ARBA" id="ARBA00023163"/>
    </source>
</evidence>
<dbReference type="InterPro" id="IPR006941">
    <property type="entry name" value="RNase_CAF1"/>
</dbReference>
<dbReference type="InterPro" id="IPR039637">
    <property type="entry name" value="CNOT7/CNOT8/Pop2"/>
</dbReference>
<comment type="catalytic activity">
    <reaction evidence="1">
        <text>Exonucleolytic cleavage of poly(A) to 5'-AMP.</text>
        <dbReference type="EC" id="3.1.13.4"/>
    </reaction>
</comment>
<dbReference type="GO" id="GO:0005634">
    <property type="term" value="C:nucleus"/>
    <property type="evidence" value="ECO:0007669"/>
    <property type="project" value="UniProtKB-SubCell"/>
</dbReference>
<evidence type="ECO:0000256" key="8">
    <source>
        <dbReference type="ARBA" id="ARBA00022490"/>
    </source>
</evidence>
<evidence type="ECO:0000313" key="19">
    <source>
        <dbReference type="Proteomes" id="UP001231189"/>
    </source>
</evidence>
<evidence type="ECO:0000256" key="1">
    <source>
        <dbReference type="ARBA" id="ARBA00001663"/>
    </source>
</evidence>
<evidence type="ECO:0000256" key="6">
    <source>
        <dbReference type="ARBA" id="ARBA00011757"/>
    </source>
</evidence>
<dbReference type="Proteomes" id="UP001231189">
    <property type="component" value="Unassembled WGS sequence"/>
</dbReference>
<organism evidence="18 19">
    <name type="scientific">Lolium multiflorum</name>
    <name type="common">Italian ryegrass</name>
    <name type="synonym">Lolium perenne subsp. multiflorum</name>
    <dbReference type="NCBI Taxonomy" id="4521"/>
    <lineage>
        <taxon>Eukaryota</taxon>
        <taxon>Viridiplantae</taxon>
        <taxon>Streptophyta</taxon>
        <taxon>Embryophyta</taxon>
        <taxon>Tracheophyta</taxon>
        <taxon>Spermatophyta</taxon>
        <taxon>Magnoliopsida</taxon>
        <taxon>Liliopsida</taxon>
        <taxon>Poales</taxon>
        <taxon>Poaceae</taxon>
        <taxon>BOP clade</taxon>
        <taxon>Pooideae</taxon>
        <taxon>Poodae</taxon>
        <taxon>Poeae</taxon>
        <taxon>Poeae Chloroplast Group 2 (Poeae type)</taxon>
        <taxon>Loliodinae</taxon>
        <taxon>Loliinae</taxon>
        <taxon>Lolium</taxon>
    </lineage>
</organism>
<evidence type="ECO:0000256" key="11">
    <source>
        <dbReference type="ARBA" id="ARBA00022801"/>
    </source>
</evidence>
<evidence type="ECO:0000313" key="18">
    <source>
        <dbReference type="EMBL" id="KAK1606218.1"/>
    </source>
</evidence>
<dbReference type="EMBL" id="JAUUTY010000007">
    <property type="protein sequence ID" value="KAK1606218.1"/>
    <property type="molecule type" value="Genomic_DNA"/>
</dbReference>
<gene>
    <name evidence="18" type="ORF">QYE76_029891</name>
</gene>
<evidence type="ECO:0000256" key="17">
    <source>
        <dbReference type="ARBA" id="ARBA00025148"/>
    </source>
</evidence>
<comment type="similarity">
    <text evidence="5">Belongs to the CAF1 family.</text>
</comment>
<comment type="subunit">
    <text evidence="6">Component of the CCR4-NOT complex, at least composed of CRR4 and CAF1 proteins.</text>
</comment>
<keyword evidence="19" id="KW-1185">Reference proteome</keyword>
<keyword evidence="9" id="KW-0540">Nuclease</keyword>